<organism evidence="1 2">
    <name type="scientific">Momordica charantia</name>
    <name type="common">Bitter gourd</name>
    <name type="synonym">Balsam pear</name>
    <dbReference type="NCBI Taxonomy" id="3673"/>
    <lineage>
        <taxon>Eukaryota</taxon>
        <taxon>Viridiplantae</taxon>
        <taxon>Streptophyta</taxon>
        <taxon>Embryophyta</taxon>
        <taxon>Tracheophyta</taxon>
        <taxon>Spermatophyta</taxon>
        <taxon>Magnoliopsida</taxon>
        <taxon>eudicotyledons</taxon>
        <taxon>Gunneridae</taxon>
        <taxon>Pentapetalae</taxon>
        <taxon>rosids</taxon>
        <taxon>fabids</taxon>
        <taxon>Cucurbitales</taxon>
        <taxon>Cucurbitaceae</taxon>
        <taxon>Momordiceae</taxon>
        <taxon>Momordica</taxon>
    </lineage>
</organism>
<dbReference type="RefSeq" id="XP_022152133.1">
    <property type="nucleotide sequence ID" value="XM_022296441.1"/>
</dbReference>
<evidence type="ECO:0000313" key="1">
    <source>
        <dbReference type="Proteomes" id="UP000504603"/>
    </source>
</evidence>
<dbReference type="AlphaFoldDB" id="A0A6J1DE17"/>
<reference evidence="2" key="1">
    <citation type="submission" date="2025-08" db="UniProtKB">
        <authorList>
            <consortium name="RefSeq"/>
        </authorList>
    </citation>
    <scope>IDENTIFICATION</scope>
    <source>
        <strain evidence="2">OHB3-1</strain>
    </source>
</reference>
<dbReference type="GeneID" id="111019921"/>
<accession>A0A6J1DE17</accession>
<dbReference type="OrthoDB" id="748084at2759"/>
<keyword evidence="1" id="KW-1185">Reference proteome</keyword>
<evidence type="ECO:0000313" key="2">
    <source>
        <dbReference type="RefSeq" id="XP_022152133.1"/>
    </source>
</evidence>
<name>A0A6J1DE17_MOMCH</name>
<proteinExistence type="predicted"/>
<dbReference type="KEGG" id="mcha:111019921"/>
<gene>
    <name evidence="2" type="primary">LOC111019921</name>
</gene>
<protein>
    <submittedName>
        <fullName evidence="2">Uncharacterized protein LOC111019921</fullName>
    </submittedName>
</protein>
<sequence length="262" mass="29289">MASLAKLLRPLPRAFVFASSSSSSSSSFFNSARFSCTRFEPSKSFPKNFGSLLCNRVSNFRFKISDTIYLRRKCLLVGSQLSRGTILGASVVSGSISLWPNVSLAMDDGFMDDRQDDLDALDNGKPEGTLWELALRLWLPFLFCWTVLTNLNHPLLVASKVILFLLSTKPSPLSVYIFVEQLCHSSCQEPRLSNEKKCVVASKVEVQDYKVACVARVEIEHQKITLLGILGGWWELPPPSYTAHQFNVFLDKLVLQPATFSL</sequence>
<dbReference type="Proteomes" id="UP000504603">
    <property type="component" value="Unplaced"/>
</dbReference>